<evidence type="ECO:0000313" key="3">
    <source>
        <dbReference type="Proteomes" id="UP000736335"/>
    </source>
</evidence>
<reference evidence="2" key="1">
    <citation type="journal article" date="2020" name="Nat. Commun.">
        <title>Large-scale genome sequencing of mycorrhizal fungi provides insights into the early evolution of symbiotic traits.</title>
        <authorList>
            <person name="Miyauchi S."/>
            <person name="Kiss E."/>
            <person name="Kuo A."/>
            <person name="Drula E."/>
            <person name="Kohler A."/>
            <person name="Sanchez-Garcia M."/>
            <person name="Morin E."/>
            <person name="Andreopoulos B."/>
            <person name="Barry K.W."/>
            <person name="Bonito G."/>
            <person name="Buee M."/>
            <person name="Carver A."/>
            <person name="Chen C."/>
            <person name="Cichocki N."/>
            <person name="Clum A."/>
            <person name="Culley D."/>
            <person name="Crous P.W."/>
            <person name="Fauchery L."/>
            <person name="Girlanda M."/>
            <person name="Hayes R.D."/>
            <person name="Keri Z."/>
            <person name="LaButti K."/>
            <person name="Lipzen A."/>
            <person name="Lombard V."/>
            <person name="Magnuson J."/>
            <person name="Maillard F."/>
            <person name="Murat C."/>
            <person name="Nolan M."/>
            <person name="Ohm R.A."/>
            <person name="Pangilinan J."/>
            <person name="Pereira M.F."/>
            <person name="Perotto S."/>
            <person name="Peter M."/>
            <person name="Pfister S."/>
            <person name="Riley R."/>
            <person name="Sitrit Y."/>
            <person name="Stielow J.B."/>
            <person name="Szollosi G."/>
            <person name="Zifcakova L."/>
            <person name="Stursova M."/>
            <person name="Spatafora J.W."/>
            <person name="Tedersoo L."/>
            <person name="Vaario L.M."/>
            <person name="Yamada A."/>
            <person name="Yan M."/>
            <person name="Wang P."/>
            <person name="Xu J."/>
            <person name="Bruns T."/>
            <person name="Baldrian P."/>
            <person name="Vilgalys R."/>
            <person name="Dunand C."/>
            <person name="Henrissat B."/>
            <person name="Grigoriev I.V."/>
            <person name="Hibbett D."/>
            <person name="Nagy L.G."/>
            <person name="Martin F.M."/>
        </authorList>
    </citation>
    <scope>NUCLEOTIDE SEQUENCE</scope>
    <source>
        <strain evidence="2">UH-Tt-Lm1</strain>
    </source>
</reference>
<dbReference type="AlphaFoldDB" id="A0A9P6L6Y8"/>
<dbReference type="EMBL" id="WIUZ02000007">
    <property type="protein sequence ID" value="KAF9785322.1"/>
    <property type="molecule type" value="Genomic_DNA"/>
</dbReference>
<feature type="non-terminal residue" evidence="2">
    <location>
        <position position="200"/>
    </location>
</feature>
<reference evidence="2" key="2">
    <citation type="submission" date="2020-11" db="EMBL/GenBank/DDBJ databases">
        <authorList>
            <consortium name="DOE Joint Genome Institute"/>
            <person name="Kuo A."/>
            <person name="Miyauchi S."/>
            <person name="Kiss E."/>
            <person name="Drula E."/>
            <person name="Kohler A."/>
            <person name="Sanchez-Garcia M."/>
            <person name="Andreopoulos B."/>
            <person name="Barry K.W."/>
            <person name="Bonito G."/>
            <person name="Buee M."/>
            <person name="Carver A."/>
            <person name="Chen C."/>
            <person name="Cichocki N."/>
            <person name="Clum A."/>
            <person name="Culley D."/>
            <person name="Crous P.W."/>
            <person name="Fauchery L."/>
            <person name="Girlanda M."/>
            <person name="Hayes R."/>
            <person name="Keri Z."/>
            <person name="Labutti K."/>
            <person name="Lipzen A."/>
            <person name="Lombard V."/>
            <person name="Magnuson J."/>
            <person name="Maillard F."/>
            <person name="Morin E."/>
            <person name="Murat C."/>
            <person name="Nolan M."/>
            <person name="Ohm R."/>
            <person name="Pangilinan J."/>
            <person name="Pereira M."/>
            <person name="Perotto S."/>
            <person name="Peter M."/>
            <person name="Riley R."/>
            <person name="Sitrit Y."/>
            <person name="Stielow B."/>
            <person name="Szollosi G."/>
            <person name="Zifcakova L."/>
            <person name="Stursova M."/>
            <person name="Spatafora J.W."/>
            <person name="Tedersoo L."/>
            <person name="Vaario L.-M."/>
            <person name="Yamada A."/>
            <person name="Yan M."/>
            <person name="Wang P."/>
            <person name="Xu J."/>
            <person name="Bruns T."/>
            <person name="Baldrian P."/>
            <person name="Vilgalys R."/>
            <person name="Henrissat B."/>
            <person name="Grigoriev I.V."/>
            <person name="Hibbett D."/>
            <person name="Nagy L.G."/>
            <person name="Martin F.M."/>
        </authorList>
    </citation>
    <scope>NUCLEOTIDE SEQUENCE</scope>
    <source>
        <strain evidence="2">UH-Tt-Lm1</strain>
    </source>
</reference>
<dbReference type="EMBL" id="WIUZ02000007">
    <property type="protein sequence ID" value="KAF9785323.1"/>
    <property type="molecule type" value="Genomic_DNA"/>
</dbReference>
<gene>
    <name evidence="1" type="ORF">BJ322DRAFT_991771</name>
    <name evidence="2" type="ORF">BJ322DRAFT_992044</name>
</gene>
<evidence type="ECO:0000313" key="1">
    <source>
        <dbReference type="EMBL" id="KAF9785322.1"/>
    </source>
</evidence>
<proteinExistence type="predicted"/>
<dbReference type="Proteomes" id="UP000736335">
    <property type="component" value="Unassembled WGS sequence"/>
</dbReference>
<dbReference type="OrthoDB" id="3341102at2759"/>
<comment type="caution">
    <text evidence="2">The sequence shown here is derived from an EMBL/GenBank/DDBJ whole genome shotgun (WGS) entry which is preliminary data.</text>
</comment>
<keyword evidence="3" id="KW-1185">Reference proteome</keyword>
<accession>A0A9P6L6Y8</accession>
<name>A0A9P6L6Y8_9AGAM</name>
<sequence>WSLRRSTRPGKKVPDGVTYILTSAFLRLVHTISEDGVSIKLTVNTDQTLVIYAAGASETYAPIGSKQVEVVGKDEKRGFTVVVGISMGGDVLPFQAVYAGTTSRSLPTPDAPDYQEATKTLKFRFESGGANHWSTLSTMQSYVQHILVPYFELHREDHRQTCIWQIDCWSVHRSEEFRHWMYTTYPWIRIHYVPANCTGL</sequence>
<feature type="non-terminal residue" evidence="2">
    <location>
        <position position="1"/>
    </location>
</feature>
<evidence type="ECO:0000313" key="2">
    <source>
        <dbReference type="EMBL" id="KAF9785323.1"/>
    </source>
</evidence>
<evidence type="ECO:0008006" key="4">
    <source>
        <dbReference type="Google" id="ProtNLM"/>
    </source>
</evidence>
<protein>
    <recommendedName>
        <fullName evidence="4">DDE-1 domain-containing protein</fullName>
    </recommendedName>
</protein>
<organism evidence="2 3">
    <name type="scientific">Thelephora terrestris</name>
    <dbReference type="NCBI Taxonomy" id="56493"/>
    <lineage>
        <taxon>Eukaryota</taxon>
        <taxon>Fungi</taxon>
        <taxon>Dikarya</taxon>
        <taxon>Basidiomycota</taxon>
        <taxon>Agaricomycotina</taxon>
        <taxon>Agaricomycetes</taxon>
        <taxon>Thelephorales</taxon>
        <taxon>Thelephoraceae</taxon>
        <taxon>Thelephora</taxon>
    </lineage>
</organism>